<dbReference type="PANTHER" id="PTHR31391">
    <property type="entry name" value="B3 DOMAIN-CONTAINING PROTEIN OS11G0197600-RELATED"/>
    <property type="match status" value="1"/>
</dbReference>
<organism evidence="7 8">
    <name type="scientific">Rosa chinensis</name>
    <name type="common">China rose</name>
    <dbReference type="NCBI Taxonomy" id="74649"/>
    <lineage>
        <taxon>Eukaryota</taxon>
        <taxon>Viridiplantae</taxon>
        <taxon>Streptophyta</taxon>
        <taxon>Embryophyta</taxon>
        <taxon>Tracheophyta</taxon>
        <taxon>Spermatophyta</taxon>
        <taxon>Magnoliopsida</taxon>
        <taxon>eudicotyledons</taxon>
        <taxon>Gunneridae</taxon>
        <taxon>Pentapetalae</taxon>
        <taxon>rosids</taxon>
        <taxon>fabids</taxon>
        <taxon>Rosales</taxon>
        <taxon>Rosaceae</taxon>
        <taxon>Rosoideae</taxon>
        <taxon>Rosoideae incertae sedis</taxon>
        <taxon>Rosa</taxon>
    </lineage>
</organism>
<comment type="caution">
    <text evidence="7">The sequence shown here is derived from an EMBL/GenBank/DDBJ whole genome shotgun (WGS) entry which is preliminary data.</text>
</comment>
<evidence type="ECO:0000259" key="6">
    <source>
        <dbReference type="PROSITE" id="PS50863"/>
    </source>
</evidence>
<proteinExistence type="predicted"/>
<evidence type="ECO:0000313" key="7">
    <source>
        <dbReference type="EMBL" id="PRQ27114.1"/>
    </source>
</evidence>
<evidence type="ECO:0000256" key="2">
    <source>
        <dbReference type="ARBA" id="ARBA00023015"/>
    </source>
</evidence>
<dbReference type="PANTHER" id="PTHR31391:SF3">
    <property type="entry name" value="B3 DOMAIN-CONTAINING PROTEIN OS05G0481400"/>
    <property type="match status" value="1"/>
</dbReference>
<dbReference type="EMBL" id="PDCK01000044">
    <property type="protein sequence ID" value="PRQ27114.1"/>
    <property type="molecule type" value="Genomic_DNA"/>
</dbReference>
<gene>
    <name evidence="7" type="ORF">RchiOBHm_Chr6g0301871</name>
</gene>
<dbReference type="SUPFAM" id="SSF101936">
    <property type="entry name" value="DNA-binding pseudobarrel domain"/>
    <property type="match status" value="1"/>
</dbReference>
<reference evidence="7 8" key="1">
    <citation type="journal article" date="2018" name="Nat. Genet.">
        <title>The Rosa genome provides new insights in the design of modern roses.</title>
        <authorList>
            <person name="Bendahmane M."/>
        </authorList>
    </citation>
    <scope>NUCLEOTIDE SEQUENCE [LARGE SCALE GENOMIC DNA]</scope>
    <source>
        <strain evidence="8">cv. Old Blush</strain>
    </source>
</reference>
<evidence type="ECO:0000256" key="5">
    <source>
        <dbReference type="ARBA" id="ARBA00023242"/>
    </source>
</evidence>
<dbReference type="AlphaFoldDB" id="A0A2P6PYW8"/>
<dbReference type="Proteomes" id="UP000238479">
    <property type="component" value="Chromosome 6"/>
</dbReference>
<dbReference type="Pfam" id="PF02362">
    <property type="entry name" value="B3"/>
    <property type="match status" value="1"/>
</dbReference>
<comment type="subcellular location">
    <subcellularLocation>
        <location evidence="1">Nucleus</location>
    </subcellularLocation>
</comment>
<evidence type="ECO:0000256" key="1">
    <source>
        <dbReference type="ARBA" id="ARBA00004123"/>
    </source>
</evidence>
<dbReference type="CDD" id="cd10017">
    <property type="entry name" value="B3_DNA"/>
    <property type="match status" value="1"/>
</dbReference>
<dbReference type="Gene3D" id="2.40.330.10">
    <property type="entry name" value="DNA-binding pseudobarrel domain"/>
    <property type="match status" value="1"/>
</dbReference>
<keyword evidence="8" id="KW-1185">Reference proteome</keyword>
<keyword evidence="5" id="KW-0539">Nucleus</keyword>
<dbReference type="PROSITE" id="PS50863">
    <property type="entry name" value="B3"/>
    <property type="match status" value="1"/>
</dbReference>
<keyword evidence="3" id="KW-0238">DNA-binding</keyword>
<sequence length="147" mass="16408">MSGRKRGNAIVREEPRDASIEARSIAREAARAHQMSLASGTPSVVISMVPSHVYRVFWLNLPRRFCDGNLPETKSKLTLEDEEGNEFTVVFIPERYGLSGGWVSFAREKKLHDGDAVVLEQIEKTRLKVSLLALNTNIIDLTMALPS</sequence>
<keyword evidence="2" id="KW-0805">Transcription regulation</keyword>
<dbReference type="STRING" id="74649.A0A2P6PYW8"/>
<dbReference type="InterPro" id="IPR003340">
    <property type="entry name" value="B3_DNA-bd"/>
</dbReference>
<dbReference type="InterPro" id="IPR015300">
    <property type="entry name" value="DNA-bd_pseudobarrel_sf"/>
</dbReference>
<evidence type="ECO:0000313" key="8">
    <source>
        <dbReference type="Proteomes" id="UP000238479"/>
    </source>
</evidence>
<evidence type="ECO:0000256" key="4">
    <source>
        <dbReference type="ARBA" id="ARBA00023163"/>
    </source>
</evidence>
<evidence type="ECO:0000256" key="3">
    <source>
        <dbReference type="ARBA" id="ARBA00023125"/>
    </source>
</evidence>
<name>A0A2P6PYW8_ROSCH</name>
<dbReference type="SMART" id="SM01019">
    <property type="entry name" value="B3"/>
    <property type="match status" value="1"/>
</dbReference>
<protein>
    <submittedName>
        <fullName evidence="7">Putative transcription factor B3-Domain family</fullName>
    </submittedName>
</protein>
<dbReference type="GO" id="GO:0003677">
    <property type="term" value="F:DNA binding"/>
    <property type="evidence" value="ECO:0007669"/>
    <property type="project" value="UniProtKB-KW"/>
</dbReference>
<dbReference type="Gramene" id="PRQ27114">
    <property type="protein sequence ID" value="PRQ27114"/>
    <property type="gene ID" value="RchiOBHm_Chr6g0301871"/>
</dbReference>
<feature type="domain" description="TF-B3" evidence="6">
    <location>
        <begin position="44"/>
        <end position="135"/>
    </location>
</feature>
<accession>A0A2P6PYW8</accession>
<dbReference type="GO" id="GO:0005634">
    <property type="term" value="C:nucleus"/>
    <property type="evidence" value="ECO:0007669"/>
    <property type="project" value="UniProtKB-SubCell"/>
</dbReference>
<dbReference type="OMA" id="PKHDANI"/>
<dbReference type="InterPro" id="IPR044837">
    <property type="entry name" value="REM16-like"/>
</dbReference>
<keyword evidence="4" id="KW-0804">Transcription</keyword>